<comment type="caution">
    <text evidence="1">The sequence shown here is derived from an EMBL/GenBank/DDBJ whole genome shotgun (WGS) entry which is preliminary data.</text>
</comment>
<dbReference type="EMBL" id="CM023489">
    <property type="protein sequence ID" value="KAH6921926.1"/>
    <property type="molecule type" value="Genomic_DNA"/>
</dbReference>
<gene>
    <name evidence="1" type="ORF">HPB50_006675</name>
</gene>
<organism evidence="1 2">
    <name type="scientific">Hyalomma asiaticum</name>
    <name type="common">Tick</name>
    <dbReference type="NCBI Taxonomy" id="266040"/>
    <lineage>
        <taxon>Eukaryota</taxon>
        <taxon>Metazoa</taxon>
        <taxon>Ecdysozoa</taxon>
        <taxon>Arthropoda</taxon>
        <taxon>Chelicerata</taxon>
        <taxon>Arachnida</taxon>
        <taxon>Acari</taxon>
        <taxon>Parasitiformes</taxon>
        <taxon>Ixodida</taxon>
        <taxon>Ixodoidea</taxon>
        <taxon>Ixodidae</taxon>
        <taxon>Hyalomminae</taxon>
        <taxon>Hyalomma</taxon>
    </lineage>
</organism>
<dbReference type="Proteomes" id="UP000821845">
    <property type="component" value="Chromosome 9"/>
</dbReference>
<name>A0ACB7RJL4_HYAAI</name>
<evidence type="ECO:0000313" key="1">
    <source>
        <dbReference type="EMBL" id="KAH6921926.1"/>
    </source>
</evidence>
<accession>A0ACB7RJL4</accession>
<protein>
    <submittedName>
        <fullName evidence="1">Uncharacterized protein</fullName>
    </submittedName>
</protein>
<sequence>MRLSDAVLFVRCTHVTRAGLRLCHSIGKRVRYFCMPASGPGQGSPWSASRPTESVPLQSFFRNGVGSLPVALVPTDVGAIRLSESELFQQDLRKITGRYLDIEEVRRFGKTGGGDVPRRLTYAETVSRPIDGNFGSADNLNWAVAYAANRAGTVPVDLSDSTDHAASANNAAHKQAEDLEIGKCSEVHRQKLARLLQRRRPERETFKAVHNLSSRDLSDNHISLLSTGLNFAIAPRTSNQITPSSSSFPLTRAKGTVVLDRGEYEEKMYNILNDPLHFVKLNRDPTAKSERQLIEQLRTLRNKGSLDQTLYRRLFPSDGATPKIYGLSKVHKDGCPLRPIVSFIGSPTYNLAKFLVGLLRPLTEDCTSGRCSMSTWGAMSKDCLGPLVRLEWPITASRYCDVITRHLVAYALDGPFRDGCYIFQHDRSPVPK</sequence>
<reference evidence="1" key="1">
    <citation type="submission" date="2020-05" db="EMBL/GenBank/DDBJ databases">
        <title>Large-scale comparative analyses of tick genomes elucidate their genetic diversity and vector capacities.</title>
        <authorList>
            <person name="Jia N."/>
            <person name="Wang J."/>
            <person name="Shi W."/>
            <person name="Du L."/>
            <person name="Sun Y."/>
            <person name="Zhan W."/>
            <person name="Jiang J."/>
            <person name="Wang Q."/>
            <person name="Zhang B."/>
            <person name="Ji P."/>
            <person name="Sakyi L.B."/>
            <person name="Cui X."/>
            <person name="Yuan T."/>
            <person name="Jiang B."/>
            <person name="Yang W."/>
            <person name="Lam T.T.-Y."/>
            <person name="Chang Q."/>
            <person name="Ding S."/>
            <person name="Wang X."/>
            <person name="Zhu J."/>
            <person name="Ruan X."/>
            <person name="Zhao L."/>
            <person name="Wei J."/>
            <person name="Que T."/>
            <person name="Du C."/>
            <person name="Cheng J."/>
            <person name="Dai P."/>
            <person name="Han X."/>
            <person name="Huang E."/>
            <person name="Gao Y."/>
            <person name="Liu J."/>
            <person name="Shao H."/>
            <person name="Ye R."/>
            <person name="Li L."/>
            <person name="Wei W."/>
            <person name="Wang X."/>
            <person name="Wang C."/>
            <person name="Yang T."/>
            <person name="Huo Q."/>
            <person name="Li W."/>
            <person name="Guo W."/>
            <person name="Chen H."/>
            <person name="Zhou L."/>
            <person name="Ni X."/>
            <person name="Tian J."/>
            <person name="Zhou Y."/>
            <person name="Sheng Y."/>
            <person name="Liu T."/>
            <person name="Pan Y."/>
            <person name="Xia L."/>
            <person name="Li J."/>
            <person name="Zhao F."/>
            <person name="Cao W."/>
        </authorList>
    </citation>
    <scope>NUCLEOTIDE SEQUENCE</scope>
    <source>
        <strain evidence="1">Hyas-2018</strain>
    </source>
</reference>
<evidence type="ECO:0000313" key="2">
    <source>
        <dbReference type="Proteomes" id="UP000821845"/>
    </source>
</evidence>
<keyword evidence="2" id="KW-1185">Reference proteome</keyword>
<proteinExistence type="predicted"/>